<protein>
    <submittedName>
        <fullName evidence="5">APC family permease</fullName>
    </submittedName>
</protein>
<evidence type="ECO:0000256" key="3">
    <source>
        <dbReference type="ARBA" id="ARBA00022989"/>
    </source>
</evidence>
<keyword evidence="3" id="KW-1133">Transmembrane helix</keyword>
<evidence type="ECO:0000256" key="1">
    <source>
        <dbReference type="ARBA" id="ARBA00004141"/>
    </source>
</evidence>
<accession>T0DTS1</accession>
<sequence length="693" mass="75762">MRRRSDKLSGIVKAFRFLDIDFDSNVEKKSFPQGSIRSTLSLCFAGKPFLNAASAGYSTIDIWGICILATTLKRLLIGRPLKTRESGHSKIGVLKGMAVMTPDALSSVAYATDQMELILASVVGATSAKAYISDVLGFSMLGTFIIVALAFLLYLAYRGIIHEYPRGGGAYAIGLHDLGKFWGLSAASTLIVGYTLTVAVSIAAGIDAIGPVVPFIGHHKLLANVILTLIIMVINLRGTSESANVFVPFTYIFIGCIIALGVTAVVRAIQNPAAIHVPSLAGMHAVQGMSLFLFLRMFANGCSALTGVEAVSNSVPIFKAPSPLRAQRLLLTLVITLSLLFLIVSGTAMLHGLTYNPDVPLINQESMVLFGTHGLGYIITVIISVSTMCILAIAANTAFTGCPALWSSMARDGFMPRWLLHKGDRLVYSNGIVFLTLISLALTIGFHARVNELMPLYGVSVFYTFSVSQLGMVVRTIRRREGKWLTRAIGSACGLALTAGACLIFGITRFTSGAWLVIVCVPLMVITFSKIQRHYQQVREDLKYDFSRPLKPDRDTITLVPIASINKSSVHALEYALANFKHVVAVSVVSGNSPEEELEAEKKIRAQWDKLNAGVRLVVIHSQYRSVARRIQRFVELELDFYDPEDITVVVPQFITKRWWHKLLHNKTGSVLMAWLVLNKSVKVLAVPYRLPR</sequence>
<keyword evidence="6" id="KW-1185">Reference proteome</keyword>
<dbReference type="EMBL" id="CP080467">
    <property type="protein sequence ID" value="UNO48865.1"/>
    <property type="molecule type" value="Genomic_DNA"/>
</dbReference>
<dbReference type="InterPro" id="IPR053153">
    <property type="entry name" value="APC_K+_Transporter"/>
</dbReference>
<dbReference type="Proteomes" id="UP000829401">
    <property type="component" value="Chromosome"/>
</dbReference>
<evidence type="ECO:0000256" key="4">
    <source>
        <dbReference type="ARBA" id="ARBA00023136"/>
    </source>
</evidence>
<organism evidence="5 6">
    <name type="scientific">Alicyclobacillus acidoterrestris (strain ATCC 49025 / DSM 3922 / CIP 106132 / NCIMB 13137 / GD3B)</name>
    <dbReference type="NCBI Taxonomy" id="1356854"/>
    <lineage>
        <taxon>Bacteria</taxon>
        <taxon>Bacillati</taxon>
        <taxon>Bacillota</taxon>
        <taxon>Bacilli</taxon>
        <taxon>Bacillales</taxon>
        <taxon>Alicyclobacillaceae</taxon>
        <taxon>Alicyclobacillus</taxon>
    </lineage>
</organism>
<dbReference type="RefSeq" id="WP_021294977.1">
    <property type="nucleotide sequence ID" value="NZ_AURB01000026.1"/>
</dbReference>
<dbReference type="PANTHER" id="PTHR47704:SF1">
    <property type="entry name" value="POTASSIUM TRANSPORTER KIMA"/>
    <property type="match status" value="1"/>
</dbReference>
<reference evidence="6" key="1">
    <citation type="journal article" date="2022" name="G3 (Bethesda)">
        <title>Unveiling the complete genome sequence of Alicyclobacillus acidoterrestris DSM 3922T, a taint-producing strain.</title>
        <authorList>
            <person name="Leonardo I.C."/>
            <person name="Barreto Crespo M.T."/>
            <person name="Gaspar F.B."/>
        </authorList>
    </citation>
    <scope>NUCLEOTIDE SEQUENCE [LARGE SCALE GENOMIC DNA]</scope>
    <source>
        <strain evidence="6">DSM 3922</strain>
    </source>
</reference>
<keyword evidence="4" id="KW-0472">Membrane</keyword>
<dbReference type="eggNOG" id="COG0531">
    <property type="taxonomic scope" value="Bacteria"/>
</dbReference>
<dbReference type="Gene3D" id="1.20.1740.10">
    <property type="entry name" value="Amino acid/polyamine transporter I"/>
    <property type="match status" value="1"/>
</dbReference>
<name>T0DTS1_ALIAG</name>
<proteinExistence type="predicted"/>
<accession>A0A9E7CS15</accession>
<dbReference type="AlphaFoldDB" id="T0DTS1"/>
<keyword evidence="2" id="KW-0812">Transmembrane</keyword>
<dbReference type="PANTHER" id="PTHR47704">
    <property type="entry name" value="POTASSIUM TRANSPORTER KIMA"/>
    <property type="match status" value="1"/>
</dbReference>
<dbReference type="STRING" id="1356854.N007_19120"/>
<gene>
    <name evidence="5" type="ORF">K1I37_19960</name>
</gene>
<dbReference type="GO" id="GO:0016020">
    <property type="term" value="C:membrane"/>
    <property type="evidence" value="ECO:0007669"/>
    <property type="project" value="UniProtKB-SubCell"/>
</dbReference>
<comment type="subcellular location">
    <subcellularLocation>
        <location evidence="1">Membrane</location>
        <topology evidence="1">Multi-pass membrane protein</topology>
    </subcellularLocation>
</comment>
<evidence type="ECO:0000313" key="5">
    <source>
        <dbReference type="EMBL" id="UNO48865.1"/>
    </source>
</evidence>
<evidence type="ECO:0000256" key="2">
    <source>
        <dbReference type="ARBA" id="ARBA00022692"/>
    </source>
</evidence>
<evidence type="ECO:0000313" key="6">
    <source>
        <dbReference type="Proteomes" id="UP000829401"/>
    </source>
</evidence>
<dbReference type="OrthoDB" id="9759676at2"/>
<dbReference type="GO" id="GO:0022857">
    <property type="term" value="F:transmembrane transporter activity"/>
    <property type="evidence" value="ECO:0007669"/>
    <property type="project" value="InterPro"/>
</dbReference>
<dbReference type="KEGG" id="aaco:K1I37_19960"/>
<dbReference type="Pfam" id="PF13520">
    <property type="entry name" value="AA_permease_2"/>
    <property type="match status" value="1"/>
</dbReference>
<dbReference type="InterPro" id="IPR002293">
    <property type="entry name" value="AA/rel_permease1"/>
</dbReference>